<keyword evidence="2" id="KW-0433">Leucine-rich repeat</keyword>
<dbReference type="Gene3D" id="1.10.510.10">
    <property type="entry name" value="Transferase(Phosphotransferase) domain 1"/>
    <property type="match status" value="1"/>
</dbReference>
<evidence type="ECO:0000256" key="3">
    <source>
        <dbReference type="ARBA" id="ARBA00022692"/>
    </source>
</evidence>
<dbReference type="InterPro" id="IPR011009">
    <property type="entry name" value="Kinase-like_dom_sf"/>
</dbReference>
<dbReference type="InterPro" id="IPR050994">
    <property type="entry name" value="At_inactive_RLKs"/>
</dbReference>
<dbReference type="Pfam" id="PF00069">
    <property type="entry name" value="Pkinase"/>
    <property type="match status" value="1"/>
</dbReference>
<dbReference type="PROSITE" id="PS00108">
    <property type="entry name" value="PROTEIN_KINASE_ST"/>
    <property type="match status" value="1"/>
</dbReference>
<comment type="caution">
    <text evidence="9">The sequence shown here is derived from an EMBL/GenBank/DDBJ whole genome shotgun (WGS) entry which is preliminary data.</text>
</comment>
<gene>
    <name evidence="9" type="ORF">CASFOL_028547</name>
</gene>
<evidence type="ECO:0000259" key="8">
    <source>
        <dbReference type="PROSITE" id="PS50011"/>
    </source>
</evidence>
<reference evidence="10" key="1">
    <citation type="journal article" date="2024" name="IScience">
        <title>Strigolactones Initiate the Formation of Haustorium-like Structures in Castilleja.</title>
        <authorList>
            <person name="Buerger M."/>
            <person name="Peterson D."/>
            <person name="Chory J."/>
        </authorList>
    </citation>
    <scope>NUCLEOTIDE SEQUENCE [LARGE SCALE GENOMIC DNA]</scope>
</reference>
<dbReference type="InterPro" id="IPR000719">
    <property type="entry name" value="Prot_kinase_dom"/>
</dbReference>
<accession>A0ABD3CCW7</accession>
<proteinExistence type="predicted"/>
<feature type="domain" description="Protein kinase" evidence="8">
    <location>
        <begin position="120"/>
        <end position="404"/>
    </location>
</feature>
<dbReference type="GO" id="GO:0016020">
    <property type="term" value="C:membrane"/>
    <property type="evidence" value="ECO:0007669"/>
    <property type="project" value="UniProtKB-SubCell"/>
</dbReference>
<dbReference type="Pfam" id="PF00560">
    <property type="entry name" value="LRR_1"/>
    <property type="match status" value="2"/>
</dbReference>
<keyword evidence="4" id="KW-0677">Repeat</keyword>
<dbReference type="Gene3D" id="3.80.10.10">
    <property type="entry name" value="Ribonuclease Inhibitor"/>
    <property type="match status" value="1"/>
</dbReference>
<dbReference type="InterPro" id="IPR001611">
    <property type="entry name" value="Leu-rich_rpt"/>
</dbReference>
<evidence type="ECO:0000256" key="5">
    <source>
        <dbReference type="ARBA" id="ARBA00022989"/>
    </source>
</evidence>
<feature type="compositionally biased region" description="Low complexity" evidence="7">
    <location>
        <begin position="236"/>
        <end position="246"/>
    </location>
</feature>
<dbReference type="InterPro" id="IPR008271">
    <property type="entry name" value="Ser/Thr_kinase_AS"/>
</dbReference>
<dbReference type="FunFam" id="3.80.10.10:FF:000383">
    <property type="entry name" value="Leucine-rich repeat receptor protein kinase EMS1"/>
    <property type="match status" value="1"/>
</dbReference>
<comment type="subcellular location">
    <subcellularLocation>
        <location evidence="1">Membrane</location>
    </subcellularLocation>
</comment>
<dbReference type="AlphaFoldDB" id="A0ABD3CCW7"/>
<keyword evidence="6" id="KW-0472">Membrane</keyword>
<feature type="compositionally biased region" description="Polar residues" evidence="7">
    <location>
        <begin position="267"/>
        <end position="276"/>
    </location>
</feature>
<evidence type="ECO:0000256" key="4">
    <source>
        <dbReference type="ARBA" id="ARBA00022737"/>
    </source>
</evidence>
<evidence type="ECO:0000313" key="9">
    <source>
        <dbReference type="EMBL" id="KAL3627184.1"/>
    </source>
</evidence>
<evidence type="ECO:0000256" key="1">
    <source>
        <dbReference type="ARBA" id="ARBA00004370"/>
    </source>
</evidence>
<organism evidence="9 10">
    <name type="scientific">Castilleja foliolosa</name>
    <dbReference type="NCBI Taxonomy" id="1961234"/>
    <lineage>
        <taxon>Eukaryota</taxon>
        <taxon>Viridiplantae</taxon>
        <taxon>Streptophyta</taxon>
        <taxon>Embryophyta</taxon>
        <taxon>Tracheophyta</taxon>
        <taxon>Spermatophyta</taxon>
        <taxon>Magnoliopsida</taxon>
        <taxon>eudicotyledons</taxon>
        <taxon>Gunneridae</taxon>
        <taxon>Pentapetalae</taxon>
        <taxon>asterids</taxon>
        <taxon>lamiids</taxon>
        <taxon>Lamiales</taxon>
        <taxon>Orobanchaceae</taxon>
        <taxon>Pedicularideae</taxon>
        <taxon>Castillejinae</taxon>
        <taxon>Castilleja</taxon>
    </lineage>
</organism>
<sequence>MFSGWLPNKFIGLNSLKVLNLGFNKILGERPSSLSNYAALQVLNLAGNQFSGSIPGFIGGFGDLRGLYFSFNLLSGFIPIRIGDNCEKLEHLDISGNYLAGYIPKSVGNCIRLKTLLMYSNMLEEVIPGELGQLSQLEVLDVSRNDFGGPIPLSRIKGLKSLLLGGNILNGSIPESLGRVHSLELSGQLLVGLVNIPNLSTFYVSFNQLSGTLSLNNTMVKCNRFLENPSLHCPVSSSSSPQQGQSEDTEKNNSTSSFSPSEKRGLKSSSFSTHGNVNRGPVPRVIHRDVKPSNILLDEDHNAYLSDFGLARLLGTSETHATTGVAGTFGYVAPEYAMTCRVSDKADVYNYGLVLFELLSDKKAVDPSFSLYGNGFNIVGGYAVEGRVGQGVLYGSRAVGCGPV</sequence>
<name>A0ABD3CCW7_9LAMI</name>
<evidence type="ECO:0000313" key="10">
    <source>
        <dbReference type="Proteomes" id="UP001632038"/>
    </source>
</evidence>
<keyword evidence="5" id="KW-1133">Transmembrane helix</keyword>
<dbReference type="PANTHER" id="PTHR48010:SF58">
    <property type="entry name" value="RECEPTOR PROTEIN KINASE-LIKE PROTEIN ZAR1"/>
    <property type="match status" value="1"/>
</dbReference>
<protein>
    <recommendedName>
        <fullName evidence="8">Protein kinase domain-containing protein</fullName>
    </recommendedName>
</protein>
<dbReference type="Proteomes" id="UP001632038">
    <property type="component" value="Unassembled WGS sequence"/>
</dbReference>
<dbReference type="Pfam" id="PF13855">
    <property type="entry name" value="LRR_8"/>
    <property type="match status" value="1"/>
</dbReference>
<dbReference type="SUPFAM" id="SSF56112">
    <property type="entry name" value="Protein kinase-like (PK-like)"/>
    <property type="match status" value="1"/>
</dbReference>
<dbReference type="EMBL" id="JAVIJP010000039">
    <property type="protein sequence ID" value="KAL3627184.1"/>
    <property type="molecule type" value="Genomic_DNA"/>
</dbReference>
<dbReference type="PANTHER" id="PTHR48010">
    <property type="entry name" value="OS05G0588300 PROTEIN"/>
    <property type="match status" value="1"/>
</dbReference>
<evidence type="ECO:0000256" key="6">
    <source>
        <dbReference type="ARBA" id="ARBA00023136"/>
    </source>
</evidence>
<keyword evidence="10" id="KW-1185">Reference proteome</keyword>
<feature type="region of interest" description="Disordered" evidence="7">
    <location>
        <begin position="232"/>
        <end position="284"/>
    </location>
</feature>
<dbReference type="InterPro" id="IPR032675">
    <property type="entry name" value="LRR_dom_sf"/>
</dbReference>
<dbReference type="SUPFAM" id="SSF52058">
    <property type="entry name" value="L domain-like"/>
    <property type="match status" value="1"/>
</dbReference>
<keyword evidence="3" id="KW-0812">Transmembrane</keyword>
<evidence type="ECO:0000256" key="2">
    <source>
        <dbReference type="ARBA" id="ARBA00022614"/>
    </source>
</evidence>
<dbReference type="PROSITE" id="PS50011">
    <property type="entry name" value="PROTEIN_KINASE_DOM"/>
    <property type="match status" value="1"/>
</dbReference>
<evidence type="ECO:0000256" key="7">
    <source>
        <dbReference type="SAM" id="MobiDB-lite"/>
    </source>
</evidence>